<organism evidence="5 6">
    <name type="scientific">Tritrichomonas musculus</name>
    <dbReference type="NCBI Taxonomy" id="1915356"/>
    <lineage>
        <taxon>Eukaryota</taxon>
        <taxon>Metamonada</taxon>
        <taxon>Parabasalia</taxon>
        <taxon>Tritrichomonadida</taxon>
        <taxon>Tritrichomonadidae</taxon>
        <taxon>Tritrichomonas</taxon>
    </lineage>
</organism>
<evidence type="ECO:0000259" key="4">
    <source>
        <dbReference type="Pfam" id="PF02207"/>
    </source>
</evidence>
<keyword evidence="6" id="KW-1185">Reference proteome</keyword>
<evidence type="ECO:0000313" key="6">
    <source>
        <dbReference type="Proteomes" id="UP001470230"/>
    </source>
</evidence>
<dbReference type="EMBL" id="JAPFFF010000059">
    <property type="protein sequence ID" value="KAK8837468.1"/>
    <property type="molecule type" value="Genomic_DNA"/>
</dbReference>
<feature type="domain" description="UBR-type" evidence="4">
    <location>
        <begin position="2"/>
        <end position="50"/>
    </location>
</feature>
<evidence type="ECO:0000256" key="1">
    <source>
        <dbReference type="ARBA" id="ARBA00022723"/>
    </source>
</evidence>
<gene>
    <name evidence="5" type="ORF">M9Y10_036465</name>
</gene>
<comment type="caution">
    <text evidence="5">The sequence shown here is derived from an EMBL/GenBank/DDBJ whole genome shotgun (WGS) entry which is preliminary data.</text>
</comment>
<sequence>MKQRLYHCKTCGISAQNQGICEACALFSHPGHKNVFLGTSEFVCECITMNECTAVACLELSSDRECSRAKETKDTIFPAFVCLACDTKGEKKFCKSCALIGHKRHNIHF</sequence>
<keyword evidence="2" id="KW-0863">Zinc-finger</keyword>
<keyword evidence="1" id="KW-0479">Metal-binding</keyword>
<evidence type="ECO:0000313" key="5">
    <source>
        <dbReference type="EMBL" id="KAK8837468.1"/>
    </source>
</evidence>
<dbReference type="InterPro" id="IPR003126">
    <property type="entry name" value="Znf_UBR"/>
</dbReference>
<keyword evidence="3" id="KW-0862">Zinc</keyword>
<dbReference type="Pfam" id="PF02207">
    <property type="entry name" value="zf-UBR"/>
    <property type="match status" value="1"/>
</dbReference>
<name>A0ABR2GUX6_9EUKA</name>
<evidence type="ECO:0000256" key="2">
    <source>
        <dbReference type="ARBA" id="ARBA00022771"/>
    </source>
</evidence>
<dbReference type="Proteomes" id="UP001470230">
    <property type="component" value="Unassembled WGS sequence"/>
</dbReference>
<protein>
    <submittedName>
        <fullName evidence="5">Perineurial glial growth</fullName>
    </submittedName>
</protein>
<accession>A0ABR2GUX6</accession>
<reference evidence="5 6" key="1">
    <citation type="submission" date="2024-04" db="EMBL/GenBank/DDBJ databases">
        <title>Tritrichomonas musculus Genome.</title>
        <authorList>
            <person name="Alves-Ferreira E."/>
            <person name="Grigg M."/>
            <person name="Lorenzi H."/>
            <person name="Galac M."/>
        </authorList>
    </citation>
    <scope>NUCLEOTIDE SEQUENCE [LARGE SCALE GENOMIC DNA]</scope>
    <source>
        <strain evidence="5 6">EAF2021</strain>
    </source>
</reference>
<proteinExistence type="predicted"/>
<evidence type="ECO:0000256" key="3">
    <source>
        <dbReference type="ARBA" id="ARBA00022833"/>
    </source>
</evidence>